<comment type="subcellular location">
    <subcellularLocation>
        <location evidence="1 10">Mitochondrion inner membrane</location>
        <topology evidence="1 10">Single-pass membrane protein</topology>
    </subcellularLocation>
</comment>
<evidence type="ECO:0000256" key="4">
    <source>
        <dbReference type="ARBA" id="ARBA00022792"/>
    </source>
</evidence>
<keyword evidence="3 10" id="KW-0812">Transmembrane</keyword>
<keyword evidence="6 10" id="KW-1133">Transmembrane helix</keyword>
<dbReference type="CDD" id="cd00922">
    <property type="entry name" value="Cyt_c_Oxidase_IV"/>
    <property type="match status" value="1"/>
</dbReference>
<accession>A0AAE1HWF3</accession>
<dbReference type="PANTHER" id="PTHR10707:SF10">
    <property type="entry name" value="CYTOCHROME C OXIDASE SUBUNIT 4"/>
    <property type="match status" value="1"/>
</dbReference>
<evidence type="ECO:0000256" key="6">
    <source>
        <dbReference type="ARBA" id="ARBA00022989"/>
    </source>
</evidence>
<name>A0AAE1HWF3_9NEOP</name>
<feature type="transmembrane region" description="Helical" evidence="10">
    <location>
        <begin position="128"/>
        <end position="150"/>
    </location>
</feature>
<evidence type="ECO:0000256" key="5">
    <source>
        <dbReference type="ARBA" id="ARBA00022946"/>
    </source>
</evidence>
<comment type="similarity">
    <text evidence="2 10">Belongs to the cytochrome c oxidase IV family.</text>
</comment>
<organism evidence="11 12">
    <name type="scientific">Frankliniella fusca</name>
    <dbReference type="NCBI Taxonomy" id="407009"/>
    <lineage>
        <taxon>Eukaryota</taxon>
        <taxon>Metazoa</taxon>
        <taxon>Ecdysozoa</taxon>
        <taxon>Arthropoda</taxon>
        <taxon>Hexapoda</taxon>
        <taxon>Insecta</taxon>
        <taxon>Pterygota</taxon>
        <taxon>Neoptera</taxon>
        <taxon>Paraneoptera</taxon>
        <taxon>Thysanoptera</taxon>
        <taxon>Terebrantia</taxon>
        <taxon>Thripoidea</taxon>
        <taxon>Thripidae</taxon>
        <taxon>Frankliniella</taxon>
    </lineage>
</organism>
<gene>
    <name evidence="11" type="ORF">KUF71_016869</name>
</gene>
<dbReference type="EMBL" id="JAHWGI010001343">
    <property type="protein sequence ID" value="KAK3928645.1"/>
    <property type="molecule type" value="Genomic_DNA"/>
</dbReference>
<dbReference type="PANTHER" id="PTHR10707">
    <property type="entry name" value="CYTOCHROME C OXIDASE SUBUNIT IV"/>
    <property type="match status" value="1"/>
</dbReference>
<dbReference type="GO" id="GO:0016491">
    <property type="term" value="F:oxidoreductase activity"/>
    <property type="evidence" value="ECO:0007669"/>
    <property type="project" value="UniProtKB-KW"/>
</dbReference>
<dbReference type="InterPro" id="IPR004203">
    <property type="entry name" value="Cyt_c_oxidase_su4_fam"/>
</dbReference>
<reference evidence="11" key="1">
    <citation type="submission" date="2021-07" db="EMBL/GenBank/DDBJ databases">
        <authorList>
            <person name="Catto M.A."/>
            <person name="Jacobson A."/>
            <person name="Kennedy G."/>
            <person name="Labadie P."/>
            <person name="Hunt B.G."/>
            <person name="Srinivasan R."/>
        </authorList>
    </citation>
    <scope>NUCLEOTIDE SEQUENCE</scope>
    <source>
        <strain evidence="11">PL_HMW_Pooled</strain>
        <tissue evidence="11">Head</tissue>
    </source>
</reference>
<evidence type="ECO:0000256" key="9">
    <source>
        <dbReference type="ARBA" id="ARBA00023136"/>
    </source>
</evidence>
<comment type="pathway">
    <text evidence="10">Energy metabolism; oxidative phosphorylation.</text>
</comment>
<dbReference type="SUPFAM" id="SSF81406">
    <property type="entry name" value="Mitochondrial cytochrome c oxidase subunit IV"/>
    <property type="match status" value="1"/>
</dbReference>
<evidence type="ECO:0000256" key="1">
    <source>
        <dbReference type="ARBA" id="ARBA00004434"/>
    </source>
</evidence>
<dbReference type="InterPro" id="IPR036639">
    <property type="entry name" value="Cyt_c_oxidase_su4_sf"/>
</dbReference>
<evidence type="ECO:0000256" key="7">
    <source>
        <dbReference type="ARBA" id="ARBA00023002"/>
    </source>
</evidence>
<keyword evidence="12" id="KW-1185">Reference proteome</keyword>
<evidence type="ECO:0000256" key="3">
    <source>
        <dbReference type="ARBA" id="ARBA00022692"/>
    </source>
</evidence>
<dbReference type="GO" id="GO:0005743">
    <property type="term" value="C:mitochondrial inner membrane"/>
    <property type="evidence" value="ECO:0007669"/>
    <property type="project" value="UniProtKB-SubCell"/>
</dbReference>
<dbReference type="Proteomes" id="UP001219518">
    <property type="component" value="Unassembled WGS sequence"/>
</dbReference>
<keyword evidence="5" id="KW-0809">Transit peptide</keyword>
<dbReference type="GO" id="GO:0045277">
    <property type="term" value="C:respiratory chain complex IV"/>
    <property type="evidence" value="ECO:0007669"/>
    <property type="project" value="InterPro"/>
</dbReference>
<comment type="subunit">
    <text evidence="10">Component of the cytochrome c oxidase (complex IV, CIV), a multisubunit enzyme composed of 14 subunits.</text>
</comment>
<evidence type="ECO:0000256" key="8">
    <source>
        <dbReference type="ARBA" id="ARBA00023128"/>
    </source>
</evidence>
<keyword evidence="7" id="KW-0560">Oxidoreductase</keyword>
<comment type="caution">
    <text evidence="11">The sequence shown here is derived from an EMBL/GenBank/DDBJ whole genome shotgun (WGS) entry which is preliminary data.</text>
</comment>
<sequence length="196" mass="22824">MSCDCLQQLSKIRNNMALNLRTKLPQLAQTMARQMSSHEIFYHDQRELCGGREIVGHGKTGKYTYYDGHDLPFPAIRFRPDDAASKALREKEKGDWKKLTIDEKKALYRHSFCQTFAEMDAPDPEWKAVLGFTLIGIAVSWGTYLTFAAIMPEHPYREFFDSHEVRTASEQRRLDAGTHKDLMFKGWDMEKRAWKE</sequence>
<dbReference type="PRINTS" id="PR01873">
    <property type="entry name" value="CYTCOXIDASE4"/>
</dbReference>
<keyword evidence="8 10" id="KW-0496">Mitochondrion</keyword>
<reference evidence="11" key="2">
    <citation type="journal article" date="2023" name="BMC Genomics">
        <title>Pest status, molecular evolution, and epigenetic factors derived from the genome assembly of Frankliniella fusca, a thysanopteran phytovirus vector.</title>
        <authorList>
            <person name="Catto M.A."/>
            <person name="Labadie P.E."/>
            <person name="Jacobson A.L."/>
            <person name="Kennedy G.G."/>
            <person name="Srinivasan R."/>
            <person name="Hunt B.G."/>
        </authorList>
    </citation>
    <scope>NUCLEOTIDE SEQUENCE</scope>
    <source>
        <strain evidence="11">PL_HMW_Pooled</strain>
    </source>
</reference>
<dbReference type="AlphaFoldDB" id="A0AAE1HWF3"/>
<proteinExistence type="inferred from homology"/>
<dbReference type="Gene3D" id="1.10.442.10">
    <property type="entry name" value="Cytochrome c oxidase subunit IV"/>
    <property type="match status" value="1"/>
</dbReference>
<dbReference type="GO" id="GO:0006123">
    <property type="term" value="P:mitochondrial electron transport, cytochrome c to oxygen"/>
    <property type="evidence" value="ECO:0007669"/>
    <property type="project" value="InterPro"/>
</dbReference>
<evidence type="ECO:0000313" key="11">
    <source>
        <dbReference type="EMBL" id="KAK3928645.1"/>
    </source>
</evidence>
<dbReference type="Pfam" id="PF02936">
    <property type="entry name" value="COX4"/>
    <property type="match status" value="1"/>
</dbReference>
<dbReference type="InterPro" id="IPR013288">
    <property type="entry name" value="Cyt_c_oxidase_su4"/>
</dbReference>
<evidence type="ECO:0000256" key="10">
    <source>
        <dbReference type="RuleBase" id="RU367145"/>
    </source>
</evidence>
<comment type="function">
    <text evidence="10">Component of the cytochrome c oxidase, the last enzyme in the mitochondrial electron transport chain which drives oxidative phosphorylation.</text>
</comment>
<keyword evidence="9 10" id="KW-0472">Membrane</keyword>
<evidence type="ECO:0000313" key="12">
    <source>
        <dbReference type="Proteomes" id="UP001219518"/>
    </source>
</evidence>
<keyword evidence="4 10" id="KW-0999">Mitochondrion inner membrane</keyword>
<evidence type="ECO:0000256" key="2">
    <source>
        <dbReference type="ARBA" id="ARBA00008135"/>
    </source>
</evidence>
<protein>
    <recommendedName>
        <fullName evidence="10">Cytochrome c oxidase subunit 4</fullName>
    </recommendedName>
</protein>